<dbReference type="CDD" id="cd00140">
    <property type="entry name" value="beta_clamp"/>
    <property type="match status" value="1"/>
</dbReference>
<feature type="domain" description="DNA polymerase III beta sliding clamp C-terminal" evidence="13">
    <location>
        <begin position="291"/>
        <end position="412"/>
    </location>
</feature>
<dbReference type="AlphaFoldDB" id="A0A380MLQ6"/>
<dbReference type="InterPro" id="IPR022637">
    <property type="entry name" value="DNA_polIII_beta_cen"/>
</dbReference>
<evidence type="ECO:0000256" key="4">
    <source>
        <dbReference type="ARBA" id="ARBA00022490"/>
    </source>
</evidence>
<proteinExistence type="inferred from homology"/>
<dbReference type="NCBIfam" id="TIGR00663">
    <property type="entry name" value="dnan"/>
    <property type="match status" value="1"/>
</dbReference>
<keyword evidence="15" id="KW-1185">Reference proteome</keyword>
<dbReference type="GO" id="GO:0005737">
    <property type="term" value="C:cytoplasm"/>
    <property type="evidence" value="ECO:0007669"/>
    <property type="project" value="UniProtKB-SubCell"/>
</dbReference>
<evidence type="ECO:0000313" key="14">
    <source>
        <dbReference type="EMBL" id="SUO92734.1"/>
    </source>
</evidence>
<dbReference type="Pfam" id="PF00712">
    <property type="entry name" value="DNA_pol3_beta"/>
    <property type="match status" value="1"/>
</dbReference>
<dbReference type="Proteomes" id="UP000254575">
    <property type="component" value="Unassembled WGS sequence"/>
</dbReference>
<dbReference type="InterPro" id="IPR046938">
    <property type="entry name" value="DNA_clamp_sf"/>
</dbReference>
<dbReference type="InterPro" id="IPR001001">
    <property type="entry name" value="DNA_polIII_beta"/>
</dbReference>
<dbReference type="PANTHER" id="PTHR30478">
    <property type="entry name" value="DNA POLYMERASE III SUBUNIT BETA"/>
    <property type="match status" value="1"/>
</dbReference>
<dbReference type="GO" id="GO:0006271">
    <property type="term" value="P:DNA strand elongation involved in DNA replication"/>
    <property type="evidence" value="ECO:0007669"/>
    <property type="project" value="TreeGrafter"/>
</dbReference>
<dbReference type="GO" id="GO:0003677">
    <property type="term" value="F:DNA binding"/>
    <property type="evidence" value="ECO:0007669"/>
    <property type="project" value="UniProtKB-UniRule"/>
</dbReference>
<evidence type="ECO:0000256" key="3">
    <source>
        <dbReference type="ARBA" id="ARBA00021035"/>
    </source>
</evidence>
<dbReference type="SMART" id="SM00480">
    <property type="entry name" value="POL3Bc"/>
    <property type="match status" value="1"/>
</dbReference>
<dbReference type="PIRSF" id="PIRSF000804">
    <property type="entry name" value="DNA_pol_III_b"/>
    <property type="match status" value="1"/>
</dbReference>
<keyword evidence="5 10" id="KW-0808">Transferase</keyword>
<evidence type="ECO:0000256" key="9">
    <source>
        <dbReference type="ARBA" id="ARBA00023125"/>
    </source>
</evidence>
<dbReference type="SUPFAM" id="SSF55979">
    <property type="entry name" value="DNA clamp"/>
    <property type="match status" value="3"/>
</dbReference>
<evidence type="ECO:0000259" key="12">
    <source>
        <dbReference type="Pfam" id="PF02767"/>
    </source>
</evidence>
<dbReference type="GO" id="GO:0003887">
    <property type="term" value="F:DNA-directed DNA polymerase activity"/>
    <property type="evidence" value="ECO:0007669"/>
    <property type="project" value="UniProtKB-UniRule"/>
</dbReference>
<comment type="similarity">
    <text evidence="2 10">Belongs to the beta sliding clamp family.</text>
</comment>
<dbReference type="EMBL" id="UHIA01000003">
    <property type="protein sequence ID" value="SUO92734.1"/>
    <property type="molecule type" value="Genomic_DNA"/>
</dbReference>
<dbReference type="InterPro" id="IPR022635">
    <property type="entry name" value="DNA_polIII_beta_C"/>
</dbReference>
<keyword evidence="7 10" id="KW-0235">DNA replication</keyword>
<evidence type="ECO:0000256" key="10">
    <source>
        <dbReference type="PIRNR" id="PIRNR000804"/>
    </source>
</evidence>
<dbReference type="Pfam" id="PF02768">
    <property type="entry name" value="DNA_pol3_beta_3"/>
    <property type="match status" value="1"/>
</dbReference>
<evidence type="ECO:0000313" key="15">
    <source>
        <dbReference type="Proteomes" id="UP000254575"/>
    </source>
</evidence>
<comment type="subcellular location">
    <subcellularLocation>
        <location evidence="1 10">Cytoplasm</location>
    </subcellularLocation>
</comment>
<evidence type="ECO:0000259" key="11">
    <source>
        <dbReference type="Pfam" id="PF00712"/>
    </source>
</evidence>
<keyword evidence="8 10" id="KW-0239">DNA-directed DNA polymerase</keyword>
<accession>A0A380MLQ6</accession>
<feature type="domain" description="DNA polymerase III beta sliding clamp N-terminal" evidence="11">
    <location>
        <begin position="1"/>
        <end position="117"/>
    </location>
</feature>
<keyword evidence="4 10" id="KW-0963">Cytoplasm</keyword>
<dbReference type="GO" id="GO:0008408">
    <property type="term" value="F:3'-5' exonuclease activity"/>
    <property type="evidence" value="ECO:0007669"/>
    <property type="project" value="InterPro"/>
</dbReference>
<dbReference type="Gene3D" id="3.70.10.10">
    <property type="match status" value="2"/>
</dbReference>
<evidence type="ECO:0000256" key="5">
    <source>
        <dbReference type="ARBA" id="ARBA00022679"/>
    </source>
</evidence>
<dbReference type="PANTHER" id="PTHR30478:SF0">
    <property type="entry name" value="BETA SLIDING CLAMP"/>
    <property type="match status" value="1"/>
</dbReference>
<evidence type="ECO:0000259" key="13">
    <source>
        <dbReference type="Pfam" id="PF02768"/>
    </source>
</evidence>
<dbReference type="Gene3D" id="3.10.150.10">
    <property type="entry name" value="DNA Polymerase III, subunit A, domain 2"/>
    <property type="match status" value="2"/>
</dbReference>
<dbReference type="InterPro" id="IPR022634">
    <property type="entry name" value="DNA_polIII_beta_N"/>
</dbReference>
<feature type="domain" description="DNA polymerase III beta sliding clamp central" evidence="12">
    <location>
        <begin position="130"/>
        <end position="203"/>
    </location>
</feature>
<keyword evidence="9" id="KW-0238">DNA-binding</keyword>
<dbReference type="Pfam" id="PF02767">
    <property type="entry name" value="DNA_pol3_beta_2"/>
    <property type="match status" value="1"/>
</dbReference>
<evidence type="ECO:0000256" key="1">
    <source>
        <dbReference type="ARBA" id="ARBA00004496"/>
    </source>
</evidence>
<gene>
    <name evidence="14" type="primary">dnaN</name>
    <name evidence="14" type="ORF">NCTC10717_00711</name>
</gene>
<keyword evidence="6 10" id="KW-0548">Nucleotidyltransferase</keyword>
<comment type="function">
    <text evidence="10">Confers DNA tethering and processivity to DNA polymerases and other proteins. Acts as a clamp, forming a ring around DNA (a reaction catalyzed by the clamp-loading complex) which diffuses in an ATP-independent manner freely and bidirectionally along dsDNA. Initially characterized for its ability to contact the catalytic subunit of DNA polymerase III (Pol III), a complex, multichain enzyme responsible for most of the replicative synthesis in bacteria; Pol III exhibits 3'-5' exonuclease proofreading activity. The beta chain is required for initiation of replication as well as for processivity of DNA replication.</text>
</comment>
<evidence type="ECO:0000256" key="7">
    <source>
        <dbReference type="ARBA" id="ARBA00022705"/>
    </source>
</evidence>
<protein>
    <recommendedName>
        <fullName evidence="3 10">Beta sliding clamp</fullName>
    </recommendedName>
</protein>
<evidence type="ECO:0000256" key="8">
    <source>
        <dbReference type="ARBA" id="ARBA00022932"/>
    </source>
</evidence>
<name>A0A380MLQ6_9GAMM</name>
<dbReference type="GO" id="GO:0009360">
    <property type="term" value="C:DNA polymerase III complex"/>
    <property type="evidence" value="ECO:0007669"/>
    <property type="project" value="InterPro"/>
</dbReference>
<evidence type="ECO:0000256" key="2">
    <source>
        <dbReference type="ARBA" id="ARBA00010752"/>
    </source>
</evidence>
<comment type="subunit">
    <text evidence="10">Forms a ring-shaped head-to-tail homodimer around DNA.</text>
</comment>
<reference evidence="14 15" key="1">
    <citation type="submission" date="2018-06" db="EMBL/GenBank/DDBJ databases">
        <authorList>
            <consortium name="Pathogen Informatics"/>
            <person name="Doyle S."/>
        </authorList>
    </citation>
    <scope>NUCLEOTIDE SEQUENCE [LARGE SCALE GENOMIC DNA]</scope>
    <source>
        <strain evidence="14 15">NCTC10717</strain>
    </source>
</reference>
<evidence type="ECO:0000256" key="6">
    <source>
        <dbReference type="ARBA" id="ARBA00022695"/>
    </source>
</evidence>
<dbReference type="OrthoDB" id="8421503at2"/>
<sequence>MKFEVVKNILISPLTEVNGIIEKKSPQPILQHILLEAKEDKLHLLGTDTEITLATELPAKVEEAGKTTISSETLTQLISQLPDQANIHFHLENEQLFVSSGKSQFQLQTLPAEDYPIAQRTDKTGEFAIDALNFARLLDKVRFSMAKNDMRHYLNGLQLAVEGKNIEAVATDGHRLSLASSELNAADNVPNALILPSKAVKSLLENQLNIDKWHSHLEQSKLASSNVDELNEIKDRIERLKELKKLPSFKQAEAQFCAVTLNLGERELSLDDGIYRLTTRLIDGKYPDYHKIIPSIQDNPIQIERKTLHEALKRNSVVLTRTNENGVILEFKGHSLTITARNNENELAEEHIDILNPADLEVRIGLNVAYLIEVADAVEGERLQLHIQSADGPVLITCEEEPALKYVIMPMRI</sequence>
<organism evidence="14 15">
    <name type="scientific">Suttonella indologenes</name>
    <dbReference type="NCBI Taxonomy" id="13276"/>
    <lineage>
        <taxon>Bacteria</taxon>
        <taxon>Pseudomonadati</taxon>
        <taxon>Pseudomonadota</taxon>
        <taxon>Gammaproteobacteria</taxon>
        <taxon>Cardiobacteriales</taxon>
        <taxon>Cardiobacteriaceae</taxon>
        <taxon>Suttonella</taxon>
    </lineage>
</organism>
<dbReference type="RefSeq" id="WP_115217972.1">
    <property type="nucleotide sequence ID" value="NZ_UHIA01000003.1"/>
</dbReference>